<feature type="transmembrane region" description="Helical" evidence="2">
    <location>
        <begin position="7"/>
        <end position="29"/>
    </location>
</feature>
<dbReference type="GO" id="GO:0016020">
    <property type="term" value="C:membrane"/>
    <property type="evidence" value="ECO:0007669"/>
    <property type="project" value="InterPro"/>
</dbReference>
<sequence length="295" mass="33191">MVVNLKYYVLSFVAIFLALGVGIFIGVMLDGQEMIVEQQQQLVKQLESKFDEFKHKQDELQTRNDLLIAEREKNLKFIDIVYPEAIQNKLKDLDVVIIETSEDYAYSGLIDAFQKAGVHSVSNILIKNTMLLNDEAFAKQIASDLKLKGKTPTDIEKQLLKEFHDALIKGNNFELIRYLKEKKIIDYSGNLTFPPDYVLIAGGSMDSNKEILNRIDIPLINYSKNSNIPVMAVEKSNVGVSNIGEYKKLRISTVDNADTIAGKVSILMVVSGRSGHFGEKDTAEDYMPEGFITID</sequence>
<dbReference type="InterPro" id="IPR021522">
    <property type="entry name" value="MctB"/>
</dbReference>
<reference evidence="4" key="1">
    <citation type="submission" date="2016-11" db="EMBL/GenBank/DDBJ databases">
        <authorList>
            <person name="Varghese N."/>
            <person name="Submissions S."/>
        </authorList>
    </citation>
    <scope>NUCLEOTIDE SEQUENCE [LARGE SCALE GENOMIC DNA]</scope>
    <source>
        <strain evidence="4">DSM 17957</strain>
    </source>
</reference>
<proteinExistence type="predicted"/>
<feature type="coiled-coil region" evidence="1">
    <location>
        <begin position="29"/>
        <end position="63"/>
    </location>
</feature>
<evidence type="ECO:0000256" key="2">
    <source>
        <dbReference type="SAM" id="Phobius"/>
    </source>
</evidence>
<dbReference type="EMBL" id="FQZV01000003">
    <property type="protein sequence ID" value="SHI56107.1"/>
    <property type="molecule type" value="Genomic_DNA"/>
</dbReference>
<name>A0A1M6C4Y7_9FIRM</name>
<accession>A0A1M6C4Y7</accession>
<keyword evidence="4" id="KW-1185">Reference proteome</keyword>
<evidence type="ECO:0000313" key="3">
    <source>
        <dbReference type="EMBL" id="SHI56107.1"/>
    </source>
</evidence>
<dbReference type="Proteomes" id="UP000184536">
    <property type="component" value="Unassembled WGS sequence"/>
</dbReference>
<dbReference type="GO" id="GO:0055070">
    <property type="term" value="P:copper ion homeostasis"/>
    <property type="evidence" value="ECO:0007669"/>
    <property type="project" value="InterPro"/>
</dbReference>
<keyword evidence="1" id="KW-0175">Coiled coil</keyword>
<protein>
    <submittedName>
        <fullName evidence="3">Copper transport outer membrane protein, MctB</fullName>
    </submittedName>
</protein>
<evidence type="ECO:0000256" key="1">
    <source>
        <dbReference type="SAM" id="Coils"/>
    </source>
</evidence>
<keyword evidence="2" id="KW-1133">Transmembrane helix</keyword>
<dbReference type="AlphaFoldDB" id="A0A1M6C4Y7"/>
<organism evidence="3 4">
    <name type="scientific">Geosporobacter subterraneus DSM 17957</name>
    <dbReference type="NCBI Taxonomy" id="1121919"/>
    <lineage>
        <taxon>Bacteria</taxon>
        <taxon>Bacillati</taxon>
        <taxon>Bacillota</taxon>
        <taxon>Clostridia</taxon>
        <taxon>Peptostreptococcales</taxon>
        <taxon>Thermotaleaceae</taxon>
        <taxon>Geosporobacter</taxon>
    </lineage>
</organism>
<evidence type="ECO:0000313" key="4">
    <source>
        <dbReference type="Proteomes" id="UP000184536"/>
    </source>
</evidence>
<gene>
    <name evidence="3" type="ORF">SAMN02745975_00162</name>
</gene>
<dbReference type="Pfam" id="PF11382">
    <property type="entry name" value="MctB"/>
    <property type="match status" value="1"/>
</dbReference>
<dbReference type="RefSeq" id="WP_110939475.1">
    <property type="nucleotide sequence ID" value="NZ_FQZV01000003.1"/>
</dbReference>
<keyword evidence="2" id="KW-0812">Transmembrane</keyword>
<keyword evidence="2" id="KW-0472">Membrane</keyword>
<dbReference type="STRING" id="1121919.SAMN02745975_00162"/>
<dbReference type="OrthoDB" id="2382049at2"/>